<dbReference type="Proteomes" id="UP000184287">
    <property type="component" value="Unassembled WGS sequence"/>
</dbReference>
<dbReference type="STRING" id="288992.SAMN04488522_104142"/>
<dbReference type="InterPro" id="IPR019861">
    <property type="entry name" value="PorP/SprF_Bacteroidetes"/>
</dbReference>
<dbReference type="EMBL" id="FQUQ01000004">
    <property type="protein sequence ID" value="SHG00949.1"/>
    <property type="molecule type" value="Genomic_DNA"/>
</dbReference>
<evidence type="ECO:0000313" key="2">
    <source>
        <dbReference type="Proteomes" id="UP000184287"/>
    </source>
</evidence>
<dbReference type="AlphaFoldDB" id="A0A1M5GB75"/>
<gene>
    <name evidence="1" type="ORF">SAMN04488522_104142</name>
</gene>
<dbReference type="RefSeq" id="WP_073232873.1">
    <property type="nucleotide sequence ID" value="NZ_FQUQ01000004.1"/>
</dbReference>
<sequence>MRRSGYILVIVLLLGFAAHGQQRPQYTQYIFNNYLLNPALSGIENYTDIKVGYRRQWAGIENAPQTSFVAAHWKLGDDYLWNNPLSLPDKGDHPMSRNYMQNYMASAAHHGVGVMAVYDKAAAISRLDVNLTYAYHLQLQNALNLSVGLAAGISRIAFDVNSLQFEDQTRQDPAVLNTNSLQLKPDLGVGVWLYGARFFAGASLQSVLPQKLSFTKDRDYNSGKEVPHLFVTSGYRFFVDEDISMTPSVMFKIVSATFSADLNMKMSFKDRFWLGGSYRKDDSFSAMMGLNLGKMLNLTYAYDFTTSGLNQVSNGSHEIVLGLQLNNVYQVWSGQRRMW</sequence>
<dbReference type="Pfam" id="PF11751">
    <property type="entry name" value="PorP_SprF"/>
    <property type="match status" value="1"/>
</dbReference>
<protein>
    <submittedName>
        <fullName evidence="1">Type IX secretion system membrane protein, PorP/SprF family</fullName>
    </submittedName>
</protein>
<proteinExistence type="predicted"/>
<accession>A0A1M5GB75</accession>
<keyword evidence="2" id="KW-1185">Reference proteome</keyword>
<name>A0A1M5GB75_9SPHI</name>
<dbReference type="NCBIfam" id="TIGR03519">
    <property type="entry name" value="T9SS_PorP_fam"/>
    <property type="match status" value="1"/>
</dbReference>
<evidence type="ECO:0000313" key="1">
    <source>
        <dbReference type="EMBL" id="SHG00949.1"/>
    </source>
</evidence>
<organism evidence="1 2">
    <name type="scientific">Pedobacter caeni</name>
    <dbReference type="NCBI Taxonomy" id="288992"/>
    <lineage>
        <taxon>Bacteria</taxon>
        <taxon>Pseudomonadati</taxon>
        <taxon>Bacteroidota</taxon>
        <taxon>Sphingobacteriia</taxon>
        <taxon>Sphingobacteriales</taxon>
        <taxon>Sphingobacteriaceae</taxon>
        <taxon>Pedobacter</taxon>
    </lineage>
</organism>
<reference evidence="2" key="1">
    <citation type="submission" date="2016-11" db="EMBL/GenBank/DDBJ databases">
        <authorList>
            <person name="Varghese N."/>
            <person name="Submissions S."/>
        </authorList>
    </citation>
    <scope>NUCLEOTIDE SEQUENCE [LARGE SCALE GENOMIC DNA]</scope>
    <source>
        <strain evidence="2">DSM 16990</strain>
    </source>
</reference>
<dbReference type="OrthoDB" id="1493187at2"/>